<dbReference type="EMBL" id="ACEC01000058">
    <property type="protein sequence ID" value="EEG30681.1"/>
    <property type="molecule type" value="Genomic_DNA"/>
</dbReference>
<gene>
    <name evidence="1" type="ORF">CLOSTMETH_01750</name>
</gene>
<dbReference type="HOGENOM" id="CLU_113634_0_0_9"/>
<name>C0ED29_9FIRM</name>
<accession>C0ED29</accession>
<dbReference type="AlphaFoldDB" id="C0ED29"/>
<reference evidence="1 2" key="1">
    <citation type="submission" date="2009-01" db="EMBL/GenBank/DDBJ databases">
        <authorList>
            <person name="Fulton L."/>
            <person name="Clifton S."/>
            <person name="Fulton B."/>
            <person name="Xu J."/>
            <person name="Minx P."/>
            <person name="Pepin K.H."/>
            <person name="Johnson M."/>
            <person name="Bhonagiri V."/>
            <person name="Nash W.E."/>
            <person name="Mardis E.R."/>
            <person name="Wilson R.K."/>
        </authorList>
    </citation>
    <scope>NUCLEOTIDE SEQUENCE [LARGE SCALE GENOMIC DNA]</scope>
    <source>
        <strain evidence="1 2">DSM 5476</strain>
    </source>
</reference>
<dbReference type="STRING" id="537013.CLOSTMETH_01750"/>
<evidence type="ECO:0000313" key="1">
    <source>
        <dbReference type="EMBL" id="EEG30681.1"/>
    </source>
</evidence>
<sequence length="194" mass="22432">MSSEGSLRDQILTSETARNIVDYDVTSAFYDKSYVGLWLFEVIGRALDDLNAWTEETKEQIFPQTATWGLDYLEQEYSIAPDPTLSIQERREQILERMSRKIPITPYRIETVVQETTGFSATVIEHVADYAFQIYVYLKGSYNVDFDALKKKIDRIKPSHLSYEIRTVAETNAELQYKILAVAQSCSRYEIEVD</sequence>
<proteinExistence type="predicted"/>
<protein>
    <submittedName>
        <fullName evidence="1">Uncharacterized protein</fullName>
    </submittedName>
</protein>
<dbReference type="eggNOG" id="COG4385">
    <property type="taxonomic scope" value="Bacteria"/>
</dbReference>
<reference evidence="1 2" key="2">
    <citation type="submission" date="2009-02" db="EMBL/GenBank/DDBJ databases">
        <title>Draft genome sequence of Clostridium methylpentosum (DSM 5476).</title>
        <authorList>
            <person name="Sudarsanam P."/>
            <person name="Ley R."/>
            <person name="Guruge J."/>
            <person name="Turnbaugh P.J."/>
            <person name="Mahowald M."/>
            <person name="Liep D."/>
            <person name="Gordon J."/>
        </authorList>
    </citation>
    <scope>NUCLEOTIDE SEQUENCE [LARGE SCALE GENOMIC DNA]</scope>
    <source>
        <strain evidence="1 2">DSM 5476</strain>
    </source>
</reference>
<dbReference type="InterPro" id="IPR018755">
    <property type="entry name" value="Phage_Mu_Gp48"/>
</dbReference>
<evidence type="ECO:0000313" key="2">
    <source>
        <dbReference type="Proteomes" id="UP000003340"/>
    </source>
</evidence>
<comment type="caution">
    <text evidence="1">The sequence shown here is derived from an EMBL/GenBank/DDBJ whole genome shotgun (WGS) entry which is preliminary data.</text>
</comment>
<organism evidence="1 2">
    <name type="scientific">[Clostridium] methylpentosum DSM 5476</name>
    <dbReference type="NCBI Taxonomy" id="537013"/>
    <lineage>
        <taxon>Bacteria</taxon>
        <taxon>Bacillati</taxon>
        <taxon>Bacillota</taxon>
        <taxon>Clostridia</taxon>
        <taxon>Eubacteriales</taxon>
        <taxon>Oscillospiraceae</taxon>
        <taxon>Oscillospiraceae incertae sedis</taxon>
    </lineage>
</organism>
<dbReference type="Pfam" id="PF10076">
    <property type="entry name" value="Phage_Mu_Gp48"/>
    <property type="match status" value="1"/>
</dbReference>
<keyword evidence="2" id="KW-1185">Reference proteome</keyword>
<dbReference type="Proteomes" id="UP000003340">
    <property type="component" value="Unassembled WGS sequence"/>
</dbReference>